<dbReference type="InterPro" id="IPR027432">
    <property type="entry name" value="dGTP_triphosphohydrolase_C"/>
</dbReference>
<organism evidence="3 4">
    <name type="scientific">Thermosipho ferrireducens</name>
    <dbReference type="NCBI Taxonomy" id="2571116"/>
    <lineage>
        <taxon>Bacteria</taxon>
        <taxon>Thermotogati</taxon>
        <taxon>Thermotogota</taxon>
        <taxon>Thermotogae</taxon>
        <taxon>Thermotogales</taxon>
        <taxon>Fervidobacteriaceae</taxon>
        <taxon>Thermosipho</taxon>
    </lineage>
</organism>
<dbReference type="RefSeq" id="WP_207567217.1">
    <property type="nucleotide sequence ID" value="NZ_CP071446.1"/>
</dbReference>
<proteinExistence type="predicted"/>
<protein>
    <recommendedName>
        <fullName evidence="2">Phosphohydrolase-associated domain-containing protein</fullName>
    </recommendedName>
</protein>
<accession>A0ABX7S9F2</accession>
<evidence type="ECO:0000259" key="2">
    <source>
        <dbReference type="Pfam" id="PF13286"/>
    </source>
</evidence>
<feature type="domain" description="Phosphohydrolase-associated" evidence="2">
    <location>
        <begin position="16"/>
        <end position="44"/>
    </location>
</feature>
<keyword evidence="4" id="KW-1185">Reference proteome</keyword>
<gene>
    <name evidence="3" type="ORF">JYK00_02985</name>
</gene>
<keyword evidence="1" id="KW-0378">Hydrolase</keyword>
<evidence type="ECO:0000313" key="3">
    <source>
        <dbReference type="EMBL" id="QTA38500.1"/>
    </source>
</evidence>
<name>A0ABX7S9F2_9BACT</name>
<dbReference type="Proteomes" id="UP000671862">
    <property type="component" value="Chromosome"/>
</dbReference>
<sequence>MNIRFRNYLKRREKLYKNEGTSSLQIVVDYISGMTDSYALKCAQEIVFPTPISFY</sequence>
<evidence type="ECO:0000256" key="1">
    <source>
        <dbReference type="ARBA" id="ARBA00022801"/>
    </source>
</evidence>
<dbReference type="EMBL" id="CP071446">
    <property type="protein sequence ID" value="QTA38500.1"/>
    <property type="molecule type" value="Genomic_DNA"/>
</dbReference>
<dbReference type="Pfam" id="PF13286">
    <property type="entry name" value="HD_assoc"/>
    <property type="match status" value="1"/>
</dbReference>
<evidence type="ECO:0000313" key="4">
    <source>
        <dbReference type="Proteomes" id="UP000671862"/>
    </source>
</evidence>
<dbReference type="InterPro" id="IPR026875">
    <property type="entry name" value="PHydrolase_assoc_dom"/>
</dbReference>
<dbReference type="Gene3D" id="1.10.3550.10">
    <property type="entry name" value="eoxyguanosinetriphosphate triphosphohydrolase domain-like"/>
    <property type="match status" value="1"/>
</dbReference>
<reference evidence="3 4" key="1">
    <citation type="submission" date="2021-03" db="EMBL/GenBank/DDBJ databases">
        <title>Thermosipho ferrireducens sp.nov., an anaerobic thermophilic iron-reducing bacterium isolated from a deep-sea hydrothermal sulfide deposits.</title>
        <authorList>
            <person name="Zeng X."/>
            <person name="Chen Y."/>
            <person name="Shao Z."/>
        </authorList>
    </citation>
    <scope>NUCLEOTIDE SEQUENCE [LARGE SCALE GENOMIC DNA]</scope>
    <source>
        <strain evidence="3 4">JL129W03</strain>
    </source>
</reference>